<sequence length="201" mass="22935">MTSPAKPQPNFNFDDPGKVVLKPSKLAHVVLRTNDFLRLSSYYQTFLQAHVNFENDFMHLLSYDDEHHRIGIVQMDIGSKDTKTCGLEHIAFSYSSLTELAMSYLQRKENGIEPFWCINHGPTTSLYYHDPDGNILELQVENFDSLQEAAEYMLSEAYLTNPIGVDFEMEDLIKRIKSGEKEQSLKKRPASGPRSLDTVPS</sequence>
<protein>
    <submittedName>
        <fullName evidence="3">Glyoxalase/Bleomycin resistance protein/Dihydroxybiphenyl dioxygenase</fullName>
    </submittedName>
</protein>
<keyword evidence="4" id="KW-1185">Reference proteome</keyword>
<reference evidence="3" key="1">
    <citation type="journal article" date="2021" name="Nat. Commun.">
        <title>Genetic determinants of endophytism in the Arabidopsis root mycobiome.</title>
        <authorList>
            <person name="Mesny F."/>
            <person name="Miyauchi S."/>
            <person name="Thiergart T."/>
            <person name="Pickel B."/>
            <person name="Atanasova L."/>
            <person name="Karlsson M."/>
            <person name="Huettel B."/>
            <person name="Barry K.W."/>
            <person name="Haridas S."/>
            <person name="Chen C."/>
            <person name="Bauer D."/>
            <person name="Andreopoulos W."/>
            <person name="Pangilinan J."/>
            <person name="LaButti K."/>
            <person name="Riley R."/>
            <person name="Lipzen A."/>
            <person name="Clum A."/>
            <person name="Drula E."/>
            <person name="Henrissat B."/>
            <person name="Kohler A."/>
            <person name="Grigoriev I.V."/>
            <person name="Martin F.M."/>
            <person name="Hacquard S."/>
        </authorList>
    </citation>
    <scope>NUCLEOTIDE SEQUENCE</scope>
    <source>
        <strain evidence="3">MPI-SDFR-AT-0068</strain>
    </source>
</reference>
<evidence type="ECO:0000313" key="4">
    <source>
        <dbReference type="Proteomes" id="UP000813427"/>
    </source>
</evidence>
<dbReference type="EMBL" id="JAGPXF010000002">
    <property type="protein sequence ID" value="KAH7257869.1"/>
    <property type="molecule type" value="Genomic_DNA"/>
</dbReference>
<name>A0A8K0WG24_9HYPO</name>
<dbReference type="InterPro" id="IPR004360">
    <property type="entry name" value="Glyas_Fos-R_dOase_dom"/>
</dbReference>
<dbReference type="Pfam" id="PF00903">
    <property type="entry name" value="Glyoxalase"/>
    <property type="match status" value="1"/>
</dbReference>
<dbReference type="GO" id="GO:0051213">
    <property type="term" value="F:dioxygenase activity"/>
    <property type="evidence" value="ECO:0007669"/>
    <property type="project" value="UniProtKB-KW"/>
</dbReference>
<evidence type="ECO:0000256" key="1">
    <source>
        <dbReference type="SAM" id="MobiDB-lite"/>
    </source>
</evidence>
<comment type="caution">
    <text evidence="3">The sequence shown here is derived from an EMBL/GenBank/DDBJ whole genome shotgun (WGS) entry which is preliminary data.</text>
</comment>
<accession>A0A8K0WG24</accession>
<dbReference type="PROSITE" id="PS51819">
    <property type="entry name" value="VOC"/>
    <property type="match status" value="1"/>
</dbReference>
<proteinExistence type="predicted"/>
<dbReference type="AlphaFoldDB" id="A0A8K0WG24"/>
<dbReference type="InterPro" id="IPR037523">
    <property type="entry name" value="VOC_core"/>
</dbReference>
<feature type="domain" description="VOC" evidence="2">
    <location>
        <begin position="25"/>
        <end position="141"/>
    </location>
</feature>
<feature type="region of interest" description="Disordered" evidence="1">
    <location>
        <begin position="178"/>
        <end position="201"/>
    </location>
</feature>
<dbReference type="SUPFAM" id="SSF54593">
    <property type="entry name" value="Glyoxalase/Bleomycin resistance protein/Dihydroxybiphenyl dioxygenase"/>
    <property type="match status" value="1"/>
</dbReference>
<keyword evidence="3" id="KW-0560">Oxidoreductase</keyword>
<dbReference type="InterPro" id="IPR029068">
    <property type="entry name" value="Glyas_Bleomycin-R_OHBP_Dase"/>
</dbReference>
<dbReference type="OrthoDB" id="5371818at2759"/>
<dbReference type="Proteomes" id="UP000813427">
    <property type="component" value="Unassembled WGS sequence"/>
</dbReference>
<evidence type="ECO:0000313" key="3">
    <source>
        <dbReference type="EMBL" id="KAH7257869.1"/>
    </source>
</evidence>
<gene>
    <name evidence="3" type="ORF">BKA59DRAFT_121937</name>
</gene>
<keyword evidence="3" id="KW-0223">Dioxygenase</keyword>
<organism evidence="3 4">
    <name type="scientific">Fusarium tricinctum</name>
    <dbReference type="NCBI Taxonomy" id="61284"/>
    <lineage>
        <taxon>Eukaryota</taxon>
        <taxon>Fungi</taxon>
        <taxon>Dikarya</taxon>
        <taxon>Ascomycota</taxon>
        <taxon>Pezizomycotina</taxon>
        <taxon>Sordariomycetes</taxon>
        <taxon>Hypocreomycetidae</taxon>
        <taxon>Hypocreales</taxon>
        <taxon>Nectriaceae</taxon>
        <taxon>Fusarium</taxon>
        <taxon>Fusarium tricinctum species complex</taxon>
    </lineage>
</organism>
<evidence type="ECO:0000259" key="2">
    <source>
        <dbReference type="PROSITE" id="PS51819"/>
    </source>
</evidence>
<dbReference type="Gene3D" id="3.10.180.10">
    <property type="entry name" value="2,3-Dihydroxybiphenyl 1,2-Dioxygenase, domain 1"/>
    <property type="match status" value="1"/>
</dbReference>